<protein>
    <submittedName>
        <fullName evidence="2">Methyltransferase family protein</fullName>
    </submittedName>
</protein>
<dbReference type="RefSeq" id="WP_109602873.1">
    <property type="nucleotide sequence ID" value="NZ_BONA01000106.1"/>
</dbReference>
<dbReference type="Gene3D" id="3.40.50.150">
    <property type="entry name" value="Vaccinia Virus protein VP39"/>
    <property type="match status" value="1"/>
</dbReference>
<proteinExistence type="predicted"/>
<evidence type="ECO:0000313" key="3">
    <source>
        <dbReference type="Proteomes" id="UP000245697"/>
    </source>
</evidence>
<keyword evidence="2" id="KW-0489">Methyltransferase</keyword>
<keyword evidence="3" id="KW-1185">Reference proteome</keyword>
<feature type="domain" description="Methyltransferase type 11" evidence="1">
    <location>
        <begin position="36"/>
        <end position="129"/>
    </location>
</feature>
<dbReference type="InterPro" id="IPR013216">
    <property type="entry name" value="Methyltransf_11"/>
</dbReference>
<dbReference type="Pfam" id="PF08241">
    <property type="entry name" value="Methyltransf_11"/>
    <property type="match status" value="1"/>
</dbReference>
<dbReference type="EMBL" id="QGGR01000043">
    <property type="protein sequence ID" value="PWK29819.1"/>
    <property type="molecule type" value="Genomic_DNA"/>
</dbReference>
<dbReference type="AlphaFoldDB" id="A0A316EIS2"/>
<name>A0A316EIS2_9ACTN</name>
<dbReference type="GO" id="GO:0032259">
    <property type="term" value="P:methylation"/>
    <property type="evidence" value="ECO:0007669"/>
    <property type="project" value="UniProtKB-KW"/>
</dbReference>
<evidence type="ECO:0000259" key="1">
    <source>
        <dbReference type="Pfam" id="PF08241"/>
    </source>
</evidence>
<dbReference type="CDD" id="cd02440">
    <property type="entry name" value="AdoMet_MTases"/>
    <property type="match status" value="1"/>
</dbReference>
<dbReference type="OrthoDB" id="9795634at2"/>
<comment type="caution">
    <text evidence="2">The sequence shown here is derived from an EMBL/GenBank/DDBJ whole genome shotgun (WGS) entry which is preliminary data.</text>
</comment>
<organism evidence="2 3">
    <name type="scientific">Actinoplanes xinjiangensis</name>
    <dbReference type="NCBI Taxonomy" id="512350"/>
    <lineage>
        <taxon>Bacteria</taxon>
        <taxon>Bacillati</taxon>
        <taxon>Actinomycetota</taxon>
        <taxon>Actinomycetes</taxon>
        <taxon>Micromonosporales</taxon>
        <taxon>Micromonosporaceae</taxon>
        <taxon>Actinoplanes</taxon>
    </lineage>
</organism>
<keyword evidence="2" id="KW-0808">Transferase</keyword>
<gene>
    <name evidence="2" type="ORF">BC793_14342</name>
</gene>
<reference evidence="2 3" key="1">
    <citation type="submission" date="2018-05" db="EMBL/GenBank/DDBJ databases">
        <title>Genomic Encyclopedia of Archaeal and Bacterial Type Strains, Phase II (KMG-II): from individual species to whole genera.</title>
        <authorList>
            <person name="Goeker M."/>
        </authorList>
    </citation>
    <scope>NUCLEOTIDE SEQUENCE [LARGE SCALE GENOMIC DNA]</scope>
    <source>
        <strain evidence="2 3">DSM 45184</strain>
    </source>
</reference>
<dbReference type="Proteomes" id="UP000245697">
    <property type="component" value="Unassembled WGS sequence"/>
</dbReference>
<evidence type="ECO:0000313" key="2">
    <source>
        <dbReference type="EMBL" id="PWK29819.1"/>
    </source>
</evidence>
<dbReference type="InterPro" id="IPR029063">
    <property type="entry name" value="SAM-dependent_MTases_sf"/>
</dbReference>
<accession>A0A316EIS2</accession>
<dbReference type="SUPFAM" id="SSF53335">
    <property type="entry name" value="S-adenosyl-L-methionine-dependent methyltransferases"/>
    <property type="match status" value="1"/>
</dbReference>
<dbReference type="GO" id="GO:0008757">
    <property type="term" value="F:S-adenosylmethionine-dependent methyltransferase activity"/>
    <property type="evidence" value="ECO:0007669"/>
    <property type="project" value="InterPro"/>
</dbReference>
<sequence length="257" mass="27156">MWESGTAYEAYVGRWSRHVAADFVAWLDLPPGLTWLDAGAGTGALTSAITAGAAPLRVACVDRSLGFLTAARTAAAGPARVCAGDATALPLRSRTFPAVVSGLTLNFVGRPEAAAREFARVVTPGGAVAAYVWDYAGGMSMLREFWAAATELDPAAATLDEGLRFGFCRDDVLAAWWTGAGLRDVTTRRIEIATVFSDFDDYWRPFLGGQGPAPAYLATRTGTQRTALRELLRSRLPAGPDGSITLTAAAWAVRGRG</sequence>